<protein>
    <submittedName>
        <fullName evidence="3">HNH endonuclease</fullName>
    </submittedName>
</protein>
<keyword evidence="3" id="KW-0378">Hydrolase</keyword>
<sequence length="491" mass="51921">MAGASAPQSPVASAEAADSPAQLVRQARLAVAAALDSISFSLLGDTDALAVLAEVEQLGRRVDAARVSTATDVADRSRNILGHDSLAWKQGARNDVDLITRLTRVSARETNRRVRLGRNVSQRRAGAGMLPPYYPAVAGGLTRGDLGVDAAEAIVTTLDKVSPSVAPDDVLTAERALVAAATGAITEETQGLPGEGFAFSADLIRGMAVQWQARLDPDGTAPNEDVAEPRSTVGFGVLRDGLYPLRGAVTAELRGIMNGIFDTYLSAHAAPAFPTEEEQARMDSGAFIPGAEAAALGDDRNGGEKRADILRGIFEAASRDPGTPSMGGAAPTVMVHVNAVDLADGHGVGWIDGVEAPISMRTVNRLICAGGYRKIAFGEHGEVLHLGVRQRFFNRAQRRAIAARDGGCIIPGCPVSAAWAEVHHVIPWLQHGPTNIDNGVLLCWLHHHSIETSGWLIRMVRGKPEVMAPVCYDSARVWVPAQQHRATAKAK</sequence>
<evidence type="ECO:0000259" key="2">
    <source>
        <dbReference type="SMART" id="SM00507"/>
    </source>
</evidence>
<dbReference type="SMART" id="SM00507">
    <property type="entry name" value="HNHc"/>
    <property type="match status" value="1"/>
</dbReference>
<keyword evidence="3" id="KW-0255">Endonuclease</keyword>
<proteinExistence type="inferred from homology"/>
<feature type="domain" description="HNH nuclease" evidence="2">
    <location>
        <begin position="396"/>
        <end position="448"/>
    </location>
</feature>
<dbReference type="InterPro" id="IPR003615">
    <property type="entry name" value="HNH_nuc"/>
</dbReference>
<dbReference type="Gene3D" id="1.10.30.50">
    <property type="match status" value="1"/>
</dbReference>
<dbReference type="CDD" id="cd00085">
    <property type="entry name" value="HNHc"/>
    <property type="match status" value="1"/>
</dbReference>
<dbReference type="Pfam" id="PF02720">
    <property type="entry name" value="DUF222"/>
    <property type="match status" value="1"/>
</dbReference>
<reference evidence="3 4" key="1">
    <citation type="submission" date="2019-03" db="EMBL/GenBank/DDBJ databases">
        <title>Genomics of glacier-inhabiting Cryobacterium strains.</title>
        <authorList>
            <person name="Liu Q."/>
            <person name="Xin Y.-H."/>
        </authorList>
    </citation>
    <scope>NUCLEOTIDE SEQUENCE [LARGE SCALE GENOMIC DNA]</scope>
    <source>
        <strain evidence="4">TMT1-22</strain>
    </source>
</reference>
<evidence type="ECO:0000256" key="1">
    <source>
        <dbReference type="ARBA" id="ARBA00023450"/>
    </source>
</evidence>
<keyword evidence="3" id="KW-0540">Nuclease</keyword>
<name>A0AAQ2C8D3_9MICO</name>
<dbReference type="Proteomes" id="UP000297403">
    <property type="component" value="Unassembled WGS sequence"/>
</dbReference>
<gene>
    <name evidence="3" type="ORF">E3O49_02170</name>
</gene>
<dbReference type="RefSeq" id="WP_134406113.1">
    <property type="nucleotide sequence ID" value="NZ_SOFY01000011.1"/>
</dbReference>
<dbReference type="Pfam" id="PF01844">
    <property type="entry name" value="HNH"/>
    <property type="match status" value="1"/>
</dbReference>
<dbReference type="InterPro" id="IPR003870">
    <property type="entry name" value="DUF222"/>
</dbReference>
<comment type="caution">
    <text evidence="3">The sequence shown here is derived from an EMBL/GenBank/DDBJ whole genome shotgun (WGS) entry which is preliminary data.</text>
</comment>
<dbReference type="EMBL" id="SOFY01000011">
    <property type="protein sequence ID" value="TFC52110.1"/>
    <property type="molecule type" value="Genomic_DNA"/>
</dbReference>
<dbReference type="GO" id="GO:0003676">
    <property type="term" value="F:nucleic acid binding"/>
    <property type="evidence" value="ECO:0007669"/>
    <property type="project" value="InterPro"/>
</dbReference>
<keyword evidence="4" id="KW-1185">Reference proteome</keyword>
<organism evidence="3 4">
    <name type="scientific">Cryobacterium shii</name>
    <dbReference type="NCBI Taxonomy" id="1259235"/>
    <lineage>
        <taxon>Bacteria</taxon>
        <taxon>Bacillati</taxon>
        <taxon>Actinomycetota</taxon>
        <taxon>Actinomycetes</taxon>
        <taxon>Micrococcales</taxon>
        <taxon>Microbacteriaceae</taxon>
        <taxon>Cryobacterium</taxon>
    </lineage>
</organism>
<dbReference type="GO" id="GO:0004519">
    <property type="term" value="F:endonuclease activity"/>
    <property type="evidence" value="ECO:0007669"/>
    <property type="project" value="UniProtKB-KW"/>
</dbReference>
<dbReference type="AlphaFoldDB" id="A0AAQ2C8D3"/>
<evidence type="ECO:0000313" key="3">
    <source>
        <dbReference type="EMBL" id="TFC52110.1"/>
    </source>
</evidence>
<accession>A0AAQ2C8D3</accession>
<dbReference type="InterPro" id="IPR002711">
    <property type="entry name" value="HNH"/>
</dbReference>
<evidence type="ECO:0000313" key="4">
    <source>
        <dbReference type="Proteomes" id="UP000297403"/>
    </source>
</evidence>
<dbReference type="GO" id="GO:0008270">
    <property type="term" value="F:zinc ion binding"/>
    <property type="evidence" value="ECO:0007669"/>
    <property type="project" value="InterPro"/>
</dbReference>
<comment type="similarity">
    <text evidence="1">Belongs to the Rv1128c/1148c/1588c/1702c/1945/3466 family.</text>
</comment>